<name>A0ABN8T170_9CNID</name>
<dbReference type="InterPro" id="IPR027267">
    <property type="entry name" value="AH/BAR_dom_sf"/>
</dbReference>
<proteinExistence type="predicted"/>
<feature type="region of interest" description="Disordered" evidence="1">
    <location>
        <begin position="365"/>
        <end position="413"/>
    </location>
</feature>
<accession>A0ABN8T170</accession>
<gene>
    <name evidence="2" type="ORF">PEVE_00034207</name>
</gene>
<dbReference type="Proteomes" id="UP001159427">
    <property type="component" value="Unassembled WGS sequence"/>
</dbReference>
<reference evidence="2 3" key="1">
    <citation type="submission" date="2022-05" db="EMBL/GenBank/DDBJ databases">
        <authorList>
            <consortium name="Genoscope - CEA"/>
            <person name="William W."/>
        </authorList>
    </citation>
    <scope>NUCLEOTIDE SEQUENCE [LARGE SCALE GENOMIC DNA]</scope>
</reference>
<organism evidence="2 3">
    <name type="scientific">Porites evermanni</name>
    <dbReference type="NCBI Taxonomy" id="104178"/>
    <lineage>
        <taxon>Eukaryota</taxon>
        <taxon>Metazoa</taxon>
        <taxon>Cnidaria</taxon>
        <taxon>Anthozoa</taxon>
        <taxon>Hexacorallia</taxon>
        <taxon>Scleractinia</taxon>
        <taxon>Fungiina</taxon>
        <taxon>Poritidae</taxon>
        <taxon>Porites</taxon>
    </lineage>
</organism>
<evidence type="ECO:0000313" key="3">
    <source>
        <dbReference type="Proteomes" id="UP001159427"/>
    </source>
</evidence>
<dbReference type="EMBL" id="CALNXI010005148">
    <property type="protein sequence ID" value="CAH3197029.1"/>
    <property type="molecule type" value="Genomic_DNA"/>
</dbReference>
<comment type="caution">
    <text evidence="2">The sequence shown here is derived from an EMBL/GenBank/DDBJ whole genome shotgun (WGS) entry which is preliminary data.</text>
</comment>
<keyword evidence="3" id="KW-1185">Reference proteome</keyword>
<evidence type="ECO:0000313" key="2">
    <source>
        <dbReference type="EMBL" id="CAH3197029.1"/>
    </source>
</evidence>
<dbReference type="Gene3D" id="1.20.1270.60">
    <property type="entry name" value="Arfaptin homology (AH) domain/BAR domain"/>
    <property type="match status" value="1"/>
</dbReference>
<sequence>MANIFRRAANKVKNCRDGHSSLGLLIFDEKVVYETFQKVVNAQADASIALLKWAKTEENLALQDVFSKVFEVSSMWTTLWKDFGEEVLLLFSLLVIFLQYYKHRKSFKEVISQAEQEQAELEVKTTKHEIFKARELKDSLRKISDGIQEWASKTLLVAGTYRKLADLINDTPTQLTESKVFSGAGQSRSIVNDLARDLKIDPELSKQLATASKSGQPYLYAVSTPLPLKREIGKYDYAYDVSREKLCKWKCAPRPLPRPHQRVRENSGMDQNHIRPLSLNDLRPPPNSPAPPLPTNARQVIFRPAQKTQINSKQQPGKIWYARTNIESGSESDSEGYAEPITDPSFFQQMRMLWKVRSDGAINEVGTGHAGVESRTGKQSSSPQVHHQLERRGSEEDMINDNNTPPTYVDLIQ</sequence>
<protein>
    <submittedName>
        <fullName evidence="2">Uncharacterized protein</fullName>
    </submittedName>
</protein>
<feature type="region of interest" description="Disordered" evidence="1">
    <location>
        <begin position="253"/>
        <end position="294"/>
    </location>
</feature>
<evidence type="ECO:0000256" key="1">
    <source>
        <dbReference type="SAM" id="MobiDB-lite"/>
    </source>
</evidence>
<feature type="compositionally biased region" description="Pro residues" evidence="1">
    <location>
        <begin position="283"/>
        <end position="294"/>
    </location>
</feature>